<feature type="region of interest" description="Disordered" evidence="9">
    <location>
        <begin position="647"/>
        <end position="667"/>
    </location>
</feature>
<feature type="domain" description="C2H2-type" evidence="10">
    <location>
        <begin position="256"/>
        <end position="285"/>
    </location>
</feature>
<feature type="compositionally biased region" description="Basic residues" evidence="9">
    <location>
        <begin position="1124"/>
        <end position="1139"/>
    </location>
</feature>
<dbReference type="GO" id="GO:0006351">
    <property type="term" value="P:DNA-templated transcription"/>
    <property type="evidence" value="ECO:0007669"/>
    <property type="project" value="InterPro"/>
</dbReference>
<dbReference type="Gene3D" id="3.30.160.60">
    <property type="entry name" value="Classic Zinc Finger"/>
    <property type="match status" value="1"/>
</dbReference>
<evidence type="ECO:0000256" key="8">
    <source>
        <dbReference type="PROSITE-ProRule" id="PRU00042"/>
    </source>
</evidence>
<gene>
    <name evidence="11" type="ORF">O9K51_08818</name>
</gene>
<evidence type="ECO:0000256" key="9">
    <source>
        <dbReference type="SAM" id="MobiDB-lite"/>
    </source>
</evidence>
<dbReference type="InterPro" id="IPR036770">
    <property type="entry name" value="Ankyrin_rpt-contain_sf"/>
</dbReference>
<dbReference type="GO" id="GO:0000785">
    <property type="term" value="C:chromatin"/>
    <property type="evidence" value="ECO:0007669"/>
    <property type="project" value="TreeGrafter"/>
</dbReference>
<dbReference type="InterPro" id="IPR002110">
    <property type="entry name" value="Ankyrin_rpt"/>
</dbReference>
<keyword evidence="7" id="KW-0040">ANK repeat</keyword>
<dbReference type="SUPFAM" id="SSF53335">
    <property type="entry name" value="S-adenosyl-L-methionine-dependent methyltransferases"/>
    <property type="match status" value="1"/>
</dbReference>
<dbReference type="GO" id="GO:0008270">
    <property type="term" value="F:zinc ion binding"/>
    <property type="evidence" value="ECO:0007669"/>
    <property type="project" value="UniProtKB-KW"/>
</dbReference>
<keyword evidence="3" id="KW-0677">Repeat</keyword>
<dbReference type="SUPFAM" id="SSF57667">
    <property type="entry name" value="beta-beta-alpha zinc fingers"/>
    <property type="match status" value="1"/>
</dbReference>
<sequence length="1385" mass="153969">MAPQLTEDEIDDLIYFARTGENEDMMEALTSLAEREKVTPAEILVAARDEGKSTTLHMATGNGHLETVRKLLAAFEGRPKEEKQAFLDEPNEHGNTGLHWAALGGHLETVKLLMEHGASPALANERNYVPLDLANFSDKPEVVQYFLSVAGMLEENNQESGLNDATASMELVDGNEEKKEDDLGPSEPAAHVLMSSPESTTNGVGGGSSAAAGYKRASRKGAPRRFTCEHPGCDKIYSRAEHLQRHQLNHNPKEIFRCDIGDCDQKFVRLDLLARHKKRHTSSYTPRNRIPSFDAPGERTRISAATKARQNGHTRGSFSHHPPPSTGPHDAAILLTPDSNTAATPAPLQHPLTNRAGPGATWTSPIDERAPTNMIPHRQNFYEGDTAALPEPTAMVAFSNVAYPADDQLAQGNFAAWLFDPQTTYNDFSVASLPFLEGGLESTFNNNIHYDYESLNSLSPMEQATRHSDASDDWITESRRQDLLYWFQIFRKKQPRYESLMPNLVQESGGDLPALNVDMMRDCLKEFWDNVSPRLPVIHQHTFSANRCPIFLLLVMISLGAASLRSRDSTGQLSEYGAFADVIIASVRWEILTSDDSAPPIGLWVAQALLLLEFYEKLYTSRRLHERAHIYHPAFLTLLRRGSPLIGRTGSESPPEPENAGSEREAPSMALDSRTWWIRWAETESMHRVVFAAFMLDIIHAAMFGHTADMAAHEIRLPLPCDDNHWTASSPDVVRQLDANFRMYGVKQVSFLDGLKSALHGKEVKTHSFGRMIIISGLLSVGWHLSHKETHLKWLDLRTPSTETQDNWRKMLLKAFGNWKESFDVAMSDSITDAPGHRPVPNGPINSASLLFHLAHISLHADIVDCQVFAGAKRLLGRKVSARDYTNAVKRMSAWAKQASTRHAILHAFKLLYRVLVDPHPTRRRNSPHTPDSPAVQYSLRNETDPHRPWIMYYAVLSIWAFVQAVGRPPGKGFPLRPSQMGQSTYARMAEYLSGVAMLPELDEATAAMLHEGLPELLDVMEGILEEADTELLVEARERLSRAGEFPVTFRISYIARRYLNSVDRSRFKQSRNPSSSLMRSILLSICLLQALPTSVADRDNTCPNQATLPAIMAHHQCGGHDQHGHHHHQHQHQHQHHHFSQDPDKTLGERNKEHFDHVAATVFDTPWIAKLGEQVSHELRSNFEWFGVKANSDTAQTKMLDYACGNGIISRALSSHVAVVRGVDISSGMVTQYNILAGKAGLSPEKMHAVHGDLLDSEATPSAALATAEFRNFDLAVMSLALHHVSDVDAMIKSLADRLADGGVLVIVDWMSEAEGSGWLTDASDSPVRHTVSEKGFSEDALRRTFEKAGLKGWGWKTFAERSEVPSEIGGSFQGFLARGVKGV</sequence>
<dbReference type="Gene3D" id="1.25.40.20">
    <property type="entry name" value="Ankyrin repeat-containing domain"/>
    <property type="match status" value="1"/>
</dbReference>
<accession>A0AB34FID1</accession>
<dbReference type="PANTHER" id="PTHR40626:SF11">
    <property type="entry name" value="ZINC FINGER PROTEIN YPR022C"/>
    <property type="match status" value="1"/>
</dbReference>
<evidence type="ECO:0000256" key="2">
    <source>
        <dbReference type="ARBA" id="ARBA00022723"/>
    </source>
</evidence>
<evidence type="ECO:0000256" key="1">
    <source>
        <dbReference type="ARBA" id="ARBA00004123"/>
    </source>
</evidence>
<proteinExistence type="predicted"/>
<name>A0AB34FID1_9HYPO</name>
<feature type="region of interest" description="Disordered" evidence="9">
    <location>
        <begin position="278"/>
        <end position="331"/>
    </location>
</feature>
<feature type="region of interest" description="Disordered" evidence="9">
    <location>
        <begin position="920"/>
        <end position="940"/>
    </location>
</feature>
<dbReference type="CDD" id="cd02440">
    <property type="entry name" value="AdoMet_MTases"/>
    <property type="match status" value="1"/>
</dbReference>
<dbReference type="PROSITE" id="PS50157">
    <property type="entry name" value="ZINC_FINGER_C2H2_2"/>
    <property type="match status" value="2"/>
</dbReference>
<dbReference type="InterPro" id="IPR007219">
    <property type="entry name" value="XnlR_reg_dom"/>
</dbReference>
<evidence type="ECO:0000256" key="6">
    <source>
        <dbReference type="ARBA" id="ARBA00023242"/>
    </source>
</evidence>
<dbReference type="GO" id="GO:0000981">
    <property type="term" value="F:DNA-binding transcription factor activity, RNA polymerase II-specific"/>
    <property type="evidence" value="ECO:0007669"/>
    <property type="project" value="InterPro"/>
</dbReference>
<dbReference type="PANTHER" id="PTHR40626">
    <property type="entry name" value="MIP31509P"/>
    <property type="match status" value="1"/>
</dbReference>
<evidence type="ECO:0000256" key="5">
    <source>
        <dbReference type="ARBA" id="ARBA00022833"/>
    </source>
</evidence>
<dbReference type="SMART" id="SM00248">
    <property type="entry name" value="ANK"/>
    <property type="match status" value="3"/>
</dbReference>
<dbReference type="EMBL" id="JAQHRD010000008">
    <property type="protein sequence ID" value="KAJ6438227.1"/>
    <property type="molecule type" value="Genomic_DNA"/>
</dbReference>
<comment type="caution">
    <text evidence="11">The sequence shown here is derived from an EMBL/GenBank/DDBJ whole genome shotgun (WGS) entry which is preliminary data.</text>
</comment>
<keyword evidence="6" id="KW-0539">Nucleus</keyword>
<evidence type="ECO:0000259" key="10">
    <source>
        <dbReference type="PROSITE" id="PS50157"/>
    </source>
</evidence>
<organism evidence="11 12">
    <name type="scientific">Purpureocillium lavendulum</name>
    <dbReference type="NCBI Taxonomy" id="1247861"/>
    <lineage>
        <taxon>Eukaryota</taxon>
        <taxon>Fungi</taxon>
        <taxon>Dikarya</taxon>
        <taxon>Ascomycota</taxon>
        <taxon>Pezizomycotina</taxon>
        <taxon>Sordariomycetes</taxon>
        <taxon>Hypocreomycetidae</taxon>
        <taxon>Hypocreales</taxon>
        <taxon>Ophiocordycipitaceae</taxon>
        <taxon>Purpureocillium</taxon>
    </lineage>
</organism>
<dbReference type="InterPro" id="IPR036236">
    <property type="entry name" value="Znf_C2H2_sf"/>
</dbReference>
<dbReference type="Pfam" id="PF12796">
    <property type="entry name" value="Ank_2"/>
    <property type="match status" value="1"/>
</dbReference>
<dbReference type="PROSITE" id="PS00028">
    <property type="entry name" value="ZINC_FINGER_C2H2_1"/>
    <property type="match status" value="2"/>
</dbReference>
<feature type="compositionally biased region" description="Polar residues" evidence="9">
    <location>
        <begin position="308"/>
        <end position="317"/>
    </location>
</feature>
<keyword evidence="12" id="KW-1185">Reference proteome</keyword>
<feature type="region of interest" description="Disordered" evidence="9">
    <location>
        <begin position="1118"/>
        <end position="1147"/>
    </location>
</feature>
<evidence type="ECO:0000313" key="12">
    <source>
        <dbReference type="Proteomes" id="UP001163105"/>
    </source>
</evidence>
<feature type="repeat" description="ANK" evidence="7">
    <location>
        <begin position="93"/>
        <end position="125"/>
    </location>
</feature>
<evidence type="ECO:0000256" key="7">
    <source>
        <dbReference type="PROSITE-ProRule" id="PRU00023"/>
    </source>
</evidence>
<dbReference type="InterPro" id="IPR029063">
    <property type="entry name" value="SAM-dependent_MTases_sf"/>
</dbReference>
<feature type="domain" description="C2H2-type" evidence="10">
    <location>
        <begin position="226"/>
        <end position="255"/>
    </location>
</feature>
<dbReference type="InterPro" id="IPR013087">
    <property type="entry name" value="Znf_C2H2_type"/>
</dbReference>
<dbReference type="PROSITE" id="PS50088">
    <property type="entry name" value="ANK_REPEAT"/>
    <property type="match status" value="1"/>
</dbReference>
<dbReference type="InterPro" id="IPR051059">
    <property type="entry name" value="VerF-like"/>
</dbReference>
<dbReference type="GO" id="GO:0000978">
    <property type="term" value="F:RNA polymerase II cis-regulatory region sequence-specific DNA binding"/>
    <property type="evidence" value="ECO:0007669"/>
    <property type="project" value="InterPro"/>
</dbReference>
<protein>
    <submittedName>
        <fullName evidence="11">Zinc c2h2 type domain-containing protein</fullName>
    </submittedName>
</protein>
<keyword evidence="4 8" id="KW-0863">Zinc-finger</keyword>
<dbReference type="SUPFAM" id="SSF48403">
    <property type="entry name" value="Ankyrin repeat"/>
    <property type="match status" value="1"/>
</dbReference>
<dbReference type="Pfam" id="PF13489">
    <property type="entry name" value="Methyltransf_23"/>
    <property type="match status" value="1"/>
</dbReference>
<comment type="subcellular location">
    <subcellularLocation>
        <location evidence="1">Nucleus</location>
    </subcellularLocation>
</comment>
<dbReference type="CDD" id="cd12148">
    <property type="entry name" value="fungal_TF_MHR"/>
    <property type="match status" value="1"/>
</dbReference>
<dbReference type="Gene3D" id="3.40.50.150">
    <property type="entry name" value="Vaccinia Virus protein VP39"/>
    <property type="match status" value="1"/>
</dbReference>
<dbReference type="SMART" id="SM00355">
    <property type="entry name" value="ZnF_C2H2"/>
    <property type="match status" value="2"/>
</dbReference>
<reference evidence="11" key="1">
    <citation type="submission" date="2023-01" db="EMBL/GenBank/DDBJ databases">
        <title>The growth and conidiation of Purpureocillium lavendulum are regulated by nitrogen source and histone H3K14 acetylation.</title>
        <authorList>
            <person name="Tang P."/>
            <person name="Han J."/>
            <person name="Zhang C."/>
            <person name="Tang P."/>
            <person name="Qi F."/>
            <person name="Zhang K."/>
            <person name="Liang L."/>
        </authorList>
    </citation>
    <scope>NUCLEOTIDE SEQUENCE</scope>
    <source>
        <strain evidence="11">YMF1.00683</strain>
    </source>
</reference>
<feature type="region of interest" description="Disordered" evidence="9">
    <location>
        <begin position="195"/>
        <end position="218"/>
    </location>
</feature>
<dbReference type="Pfam" id="PF00096">
    <property type="entry name" value="zf-C2H2"/>
    <property type="match status" value="2"/>
</dbReference>
<keyword evidence="2" id="KW-0479">Metal-binding</keyword>
<evidence type="ECO:0000256" key="4">
    <source>
        <dbReference type="ARBA" id="ARBA00022771"/>
    </source>
</evidence>
<dbReference type="PROSITE" id="PS50297">
    <property type="entry name" value="ANK_REP_REGION"/>
    <property type="match status" value="1"/>
</dbReference>
<evidence type="ECO:0000313" key="11">
    <source>
        <dbReference type="EMBL" id="KAJ6438227.1"/>
    </source>
</evidence>
<dbReference type="Pfam" id="PF04082">
    <property type="entry name" value="Fungal_trans"/>
    <property type="match status" value="1"/>
</dbReference>
<keyword evidence="5" id="KW-0862">Zinc</keyword>
<evidence type="ECO:0000256" key="3">
    <source>
        <dbReference type="ARBA" id="ARBA00022737"/>
    </source>
</evidence>
<dbReference type="GO" id="GO:0005634">
    <property type="term" value="C:nucleus"/>
    <property type="evidence" value="ECO:0007669"/>
    <property type="project" value="UniProtKB-SubCell"/>
</dbReference>
<dbReference type="Proteomes" id="UP001163105">
    <property type="component" value="Unassembled WGS sequence"/>
</dbReference>